<organism evidence="5 6">
    <name type="scientific">Henriciella mobilis</name>
    <dbReference type="NCBI Taxonomy" id="2305467"/>
    <lineage>
        <taxon>Bacteria</taxon>
        <taxon>Pseudomonadati</taxon>
        <taxon>Pseudomonadota</taxon>
        <taxon>Alphaproteobacteria</taxon>
        <taxon>Hyphomonadales</taxon>
        <taxon>Hyphomonadaceae</taxon>
        <taxon>Henriciella</taxon>
    </lineage>
</organism>
<dbReference type="Proteomes" id="UP000266385">
    <property type="component" value="Unassembled WGS sequence"/>
</dbReference>
<dbReference type="EMBL" id="QWFX01000005">
    <property type="protein sequence ID" value="RIJ32806.1"/>
    <property type="molecule type" value="Genomic_DNA"/>
</dbReference>
<dbReference type="RefSeq" id="WP_119374886.1">
    <property type="nucleotide sequence ID" value="NZ_QWFX01000005.1"/>
</dbReference>
<reference evidence="5 6" key="1">
    <citation type="submission" date="2018-08" db="EMBL/GenBank/DDBJ databases">
        <title>Henriciella mobilis sp. nov., isolated from seawater.</title>
        <authorList>
            <person name="Cheng H."/>
            <person name="Wu Y.-H."/>
            <person name="Xu X.-W."/>
            <person name="Guo L.-L."/>
        </authorList>
    </citation>
    <scope>NUCLEOTIDE SEQUENCE [LARGE SCALE GENOMIC DNA]</scope>
    <source>
        <strain evidence="5 6">JN25</strain>
    </source>
</reference>
<comment type="caution">
    <text evidence="5">The sequence shown here is derived from an EMBL/GenBank/DDBJ whole genome shotgun (WGS) entry which is preliminary data.</text>
</comment>
<sequence>MKKMPDSAYPSESEPLTYSIDRTEAGEAILSNQVTCDTAITICVPCYRDHAAPLLSGLSRLAEAPQTGLLLFDDGSGDETLTKQLAGHIMKYPGPARLITAPQNAGRAHARNRLVAMAESDWILLVDADMRPDTDLFLSRYVKSIEQADGPALIAGGFTLRQVTPTKKTRLHAAQSALSECLSAEARCEEPGRYVFTSNILVHKQILETVRFDDGFSGWGWEDVDWGLRVAETYPVRHIENTATHLGLDDTETLLAKFGGSGANFARLAERHPDAVRQMQLWKIARLSQRLPFKATWTGLCRSVAKTEWLPISLRLPALKLYRAFRYGEHLA</sequence>
<protein>
    <submittedName>
        <fullName evidence="5">Glycosyltransferase family 2 protein</fullName>
    </submittedName>
</protein>
<dbReference type="PANTHER" id="PTHR43179:SF12">
    <property type="entry name" value="GALACTOFURANOSYLTRANSFERASE GLFT2"/>
    <property type="match status" value="1"/>
</dbReference>
<keyword evidence="6" id="KW-1185">Reference proteome</keyword>
<dbReference type="InterPro" id="IPR001173">
    <property type="entry name" value="Glyco_trans_2-like"/>
</dbReference>
<dbReference type="SUPFAM" id="SSF53448">
    <property type="entry name" value="Nucleotide-diphospho-sugar transferases"/>
    <property type="match status" value="1"/>
</dbReference>
<keyword evidence="2" id="KW-0328">Glycosyltransferase</keyword>
<dbReference type="OrthoDB" id="4120491at2"/>
<dbReference type="Pfam" id="PF00535">
    <property type="entry name" value="Glycos_transf_2"/>
    <property type="match status" value="1"/>
</dbReference>
<evidence type="ECO:0000256" key="2">
    <source>
        <dbReference type="ARBA" id="ARBA00022676"/>
    </source>
</evidence>
<evidence type="ECO:0000256" key="1">
    <source>
        <dbReference type="ARBA" id="ARBA00006739"/>
    </source>
</evidence>
<accession>A0A399RMA7</accession>
<gene>
    <name evidence="5" type="ORF">D1223_02860</name>
</gene>
<dbReference type="GO" id="GO:0016757">
    <property type="term" value="F:glycosyltransferase activity"/>
    <property type="evidence" value="ECO:0007669"/>
    <property type="project" value="UniProtKB-KW"/>
</dbReference>
<dbReference type="CDD" id="cd00761">
    <property type="entry name" value="Glyco_tranf_GTA_type"/>
    <property type="match status" value="1"/>
</dbReference>
<dbReference type="InterPro" id="IPR029044">
    <property type="entry name" value="Nucleotide-diphossugar_trans"/>
</dbReference>
<dbReference type="Gene3D" id="3.90.550.10">
    <property type="entry name" value="Spore Coat Polysaccharide Biosynthesis Protein SpsA, Chain A"/>
    <property type="match status" value="1"/>
</dbReference>
<feature type="domain" description="Glycosyltransferase 2-like" evidence="4">
    <location>
        <begin position="41"/>
        <end position="174"/>
    </location>
</feature>
<dbReference type="AlphaFoldDB" id="A0A399RMA7"/>
<name>A0A399RMA7_9PROT</name>
<dbReference type="PANTHER" id="PTHR43179">
    <property type="entry name" value="RHAMNOSYLTRANSFERASE WBBL"/>
    <property type="match status" value="1"/>
</dbReference>
<evidence type="ECO:0000313" key="6">
    <source>
        <dbReference type="Proteomes" id="UP000266385"/>
    </source>
</evidence>
<keyword evidence="3 5" id="KW-0808">Transferase</keyword>
<evidence type="ECO:0000313" key="5">
    <source>
        <dbReference type="EMBL" id="RIJ32806.1"/>
    </source>
</evidence>
<proteinExistence type="inferred from homology"/>
<comment type="similarity">
    <text evidence="1">Belongs to the glycosyltransferase 2 family.</text>
</comment>
<evidence type="ECO:0000256" key="3">
    <source>
        <dbReference type="ARBA" id="ARBA00022679"/>
    </source>
</evidence>
<evidence type="ECO:0000259" key="4">
    <source>
        <dbReference type="Pfam" id="PF00535"/>
    </source>
</evidence>